<organism evidence="2 3">
    <name type="scientific">Kribbella pratensis</name>
    <dbReference type="NCBI Taxonomy" id="2512112"/>
    <lineage>
        <taxon>Bacteria</taxon>
        <taxon>Bacillati</taxon>
        <taxon>Actinomycetota</taxon>
        <taxon>Actinomycetes</taxon>
        <taxon>Propionibacteriales</taxon>
        <taxon>Kribbellaceae</taxon>
        <taxon>Kribbella</taxon>
    </lineage>
</organism>
<dbReference type="Gene3D" id="3.50.50.60">
    <property type="entry name" value="FAD/NAD(P)-binding domain"/>
    <property type="match status" value="2"/>
</dbReference>
<sequence>MARETNYHCDREHCCLMANVIVVGAGLAGLASAVRLAKLGHQVTICEQNEHLGGVLGRVEADGFTWDAGAASTTLPAALRDLFRKSGRPIESLVQLEPVTEPRRHMFTDGSVLDLPISDRGLQEEAWTDLAGAAVAEQWTALVDSYGDTWQILRKTSLEPPLEDKLPIKTIRALKPWQSLEKVAQRELSDERARAVLRHFAAQGGSEAALTPGYVGVWTYLERTFGRWTIAGGFGALADALVQRASERKITVHTSAEVVAVTTTGGVVTGVRLADGTELPADVVVSDIDPRVLYESFVADPVAKKVRKRILATHQAQAAYVVHLGLKDPVPELPFETVLHGTPTVVVRTGGTAPAGHQAWSVLVHGYPTDDVLDLLVARGLPVRDNVVSRQTSPSWWAGVAWEGYRTARRRASNVSPVKGLYCVGAGAHPGSGVPATTLGAAIVADAIGKA</sequence>
<dbReference type="AlphaFoldDB" id="A0A4R8CJM6"/>
<feature type="domain" description="Amine oxidase" evidence="1">
    <location>
        <begin position="27"/>
        <end position="368"/>
    </location>
</feature>
<dbReference type="Proteomes" id="UP000295146">
    <property type="component" value="Unassembled WGS sequence"/>
</dbReference>
<evidence type="ECO:0000313" key="2">
    <source>
        <dbReference type="EMBL" id="TDW75811.1"/>
    </source>
</evidence>
<dbReference type="PRINTS" id="PR00411">
    <property type="entry name" value="PNDRDTASEI"/>
</dbReference>
<dbReference type="Pfam" id="PF01593">
    <property type="entry name" value="Amino_oxidase"/>
    <property type="match status" value="1"/>
</dbReference>
<comment type="caution">
    <text evidence="2">The sequence shown here is derived from an EMBL/GenBank/DDBJ whole genome shotgun (WGS) entry which is preliminary data.</text>
</comment>
<evidence type="ECO:0000313" key="3">
    <source>
        <dbReference type="Proteomes" id="UP000295146"/>
    </source>
</evidence>
<proteinExistence type="predicted"/>
<dbReference type="EMBL" id="SODP01000001">
    <property type="protein sequence ID" value="TDW75811.1"/>
    <property type="molecule type" value="Genomic_DNA"/>
</dbReference>
<accession>A0A4R8CJM6</accession>
<dbReference type="PANTHER" id="PTHR43734">
    <property type="entry name" value="PHYTOENE DESATURASE"/>
    <property type="match status" value="1"/>
</dbReference>
<dbReference type="PANTHER" id="PTHR43734:SF1">
    <property type="entry name" value="PHYTOENE DESATURASE"/>
    <property type="match status" value="1"/>
</dbReference>
<dbReference type="InterPro" id="IPR002937">
    <property type="entry name" value="Amino_oxidase"/>
</dbReference>
<evidence type="ECO:0000259" key="1">
    <source>
        <dbReference type="Pfam" id="PF01593"/>
    </source>
</evidence>
<dbReference type="RefSeq" id="WP_238159566.1">
    <property type="nucleotide sequence ID" value="NZ_SODP01000001.1"/>
</dbReference>
<dbReference type="GO" id="GO:0016491">
    <property type="term" value="F:oxidoreductase activity"/>
    <property type="evidence" value="ECO:0007669"/>
    <property type="project" value="InterPro"/>
</dbReference>
<keyword evidence="3" id="KW-1185">Reference proteome</keyword>
<name>A0A4R8CJM6_9ACTN</name>
<gene>
    <name evidence="2" type="ORF">EV653_0951</name>
</gene>
<dbReference type="InterPro" id="IPR036188">
    <property type="entry name" value="FAD/NAD-bd_sf"/>
</dbReference>
<reference evidence="2 3" key="1">
    <citation type="submission" date="2019-03" db="EMBL/GenBank/DDBJ databases">
        <title>Genomic Encyclopedia of Type Strains, Phase III (KMG-III): the genomes of soil and plant-associated and newly described type strains.</title>
        <authorList>
            <person name="Whitman W."/>
        </authorList>
    </citation>
    <scope>NUCLEOTIDE SEQUENCE [LARGE SCALE GENOMIC DNA]</scope>
    <source>
        <strain evidence="2 3">VKM Ac-2573</strain>
    </source>
</reference>
<dbReference type="SUPFAM" id="SSF51905">
    <property type="entry name" value="FAD/NAD(P)-binding domain"/>
    <property type="match status" value="1"/>
</dbReference>
<protein>
    <submittedName>
        <fullName evidence="2">UDP-galactopyranose mutase</fullName>
    </submittedName>
</protein>